<evidence type="ECO:0000313" key="2">
    <source>
        <dbReference type="Proteomes" id="UP001596380"/>
    </source>
</evidence>
<protein>
    <submittedName>
        <fullName evidence="1">DUF1684 domain-containing protein</fullName>
    </submittedName>
</protein>
<dbReference type="RefSeq" id="WP_160826256.1">
    <property type="nucleotide sequence ID" value="NZ_JBHSXE010000001.1"/>
</dbReference>
<reference evidence="2" key="1">
    <citation type="journal article" date="2019" name="Int. J. Syst. Evol. Microbiol.">
        <title>The Global Catalogue of Microorganisms (GCM) 10K type strain sequencing project: providing services to taxonomists for standard genome sequencing and annotation.</title>
        <authorList>
            <consortium name="The Broad Institute Genomics Platform"/>
            <consortium name="The Broad Institute Genome Sequencing Center for Infectious Disease"/>
            <person name="Wu L."/>
            <person name="Ma J."/>
        </authorList>
    </citation>
    <scope>NUCLEOTIDE SEQUENCE [LARGE SCALE GENOMIC DNA]</scope>
    <source>
        <strain evidence="2">JCM 3369</strain>
    </source>
</reference>
<dbReference type="Pfam" id="PF07920">
    <property type="entry name" value="DUF1684"/>
    <property type="match status" value="1"/>
</dbReference>
<sequence>MTETTTSTGALFEQEWREWRAGWEQFLTQPFGWLAVTSTTWVEPEPGHYPGLPGLWWQEGDELHIDPQGLAMSYGGESFTTVRALNLSDAPDDVRITARDLQIGVTYRDQYLLVVYDPRALARTGFRGVPTYAPDPRWVLEGRFEAHGAAKTVSLDSVGTDSHTYASPGIVRFAHAGQEHTLVLTSSANGMATVFSDTTSGDTTYGAGRSLTIPKPDRNGTVVLDFNRALNLPCAFNDVPVCPVAPPQNRLPFAVEAGEKTPPDSPA</sequence>
<name>A0ABW2CG18_9ACTN</name>
<dbReference type="EMBL" id="JBHSXS010000006">
    <property type="protein sequence ID" value="MFC6880758.1"/>
    <property type="molecule type" value="Genomic_DNA"/>
</dbReference>
<keyword evidence="2" id="KW-1185">Reference proteome</keyword>
<dbReference type="PANTHER" id="PTHR41913">
    <property type="entry name" value="DUF1684 DOMAIN-CONTAINING PROTEIN"/>
    <property type="match status" value="1"/>
</dbReference>
<dbReference type="PANTHER" id="PTHR41913:SF1">
    <property type="entry name" value="DUF1684 DOMAIN-CONTAINING PROTEIN"/>
    <property type="match status" value="1"/>
</dbReference>
<organism evidence="1 2">
    <name type="scientific">Actinomadura yumaensis</name>
    <dbReference type="NCBI Taxonomy" id="111807"/>
    <lineage>
        <taxon>Bacteria</taxon>
        <taxon>Bacillati</taxon>
        <taxon>Actinomycetota</taxon>
        <taxon>Actinomycetes</taxon>
        <taxon>Streptosporangiales</taxon>
        <taxon>Thermomonosporaceae</taxon>
        <taxon>Actinomadura</taxon>
    </lineage>
</organism>
<evidence type="ECO:0000313" key="1">
    <source>
        <dbReference type="EMBL" id="MFC6880758.1"/>
    </source>
</evidence>
<accession>A0ABW2CG18</accession>
<dbReference type="Proteomes" id="UP001596380">
    <property type="component" value="Unassembled WGS sequence"/>
</dbReference>
<gene>
    <name evidence="1" type="ORF">ACFQKB_13410</name>
</gene>
<comment type="caution">
    <text evidence="1">The sequence shown here is derived from an EMBL/GenBank/DDBJ whole genome shotgun (WGS) entry which is preliminary data.</text>
</comment>
<dbReference type="InterPro" id="IPR012467">
    <property type="entry name" value="DUF1684"/>
</dbReference>
<proteinExistence type="predicted"/>